<evidence type="ECO:0000313" key="2">
    <source>
        <dbReference type="Proteomes" id="UP000299102"/>
    </source>
</evidence>
<dbReference type="AlphaFoldDB" id="A0A4C1WWH6"/>
<name>A0A4C1WWH6_EUMVA</name>
<gene>
    <name evidence="1" type="ORF">EVAR_50204_1</name>
</gene>
<comment type="caution">
    <text evidence="1">The sequence shown here is derived from an EMBL/GenBank/DDBJ whole genome shotgun (WGS) entry which is preliminary data.</text>
</comment>
<dbReference type="EMBL" id="BGZK01000678">
    <property type="protein sequence ID" value="GBP55788.1"/>
    <property type="molecule type" value="Genomic_DNA"/>
</dbReference>
<accession>A0A4C1WWH6</accession>
<dbReference type="Proteomes" id="UP000299102">
    <property type="component" value="Unassembled WGS sequence"/>
</dbReference>
<protein>
    <submittedName>
        <fullName evidence="1">Uncharacterized protein</fullName>
    </submittedName>
</protein>
<proteinExistence type="predicted"/>
<sequence length="72" mass="7787">MWLVAESELKAGQKADSGIRTGTPRISHGAVAIDVTRVFAASPLRKTRPRLGPDYVLTWLAPMGPVPGELFE</sequence>
<organism evidence="1 2">
    <name type="scientific">Eumeta variegata</name>
    <name type="common">Bagworm moth</name>
    <name type="synonym">Eumeta japonica</name>
    <dbReference type="NCBI Taxonomy" id="151549"/>
    <lineage>
        <taxon>Eukaryota</taxon>
        <taxon>Metazoa</taxon>
        <taxon>Ecdysozoa</taxon>
        <taxon>Arthropoda</taxon>
        <taxon>Hexapoda</taxon>
        <taxon>Insecta</taxon>
        <taxon>Pterygota</taxon>
        <taxon>Neoptera</taxon>
        <taxon>Endopterygota</taxon>
        <taxon>Lepidoptera</taxon>
        <taxon>Glossata</taxon>
        <taxon>Ditrysia</taxon>
        <taxon>Tineoidea</taxon>
        <taxon>Psychidae</taxon>
        <taxon>Oiketicinae</taxon>
        <taxon>Eumeta</taxon>
    </lineage>
</organism>
<reference evidence="1 2" key="1">
    <citation type="journal article" date="2019" name="Commun. Biol.">
        <title>The bagworm genome reveals a unique fibroin gene that provides high tensile strength.</title>
        <authorList>
            <person name="Kono N."/>
            <person name="Nakamura H."/>
            <person name="Ohtoshi R."/>
            <person name="Tomita M."/>
            <person name="Numata K."/>
            <person name="Arakawa K."/>
        </authorList>
    </citation>
    <scope>NUCLEOTIDE SEQUENCE [LARGE SCALE GENOMIC DNA]</scope>
</reference>
<evidence type="ECO:0000313" key="1">
    <source>
        <dbReference type="EMBL" id="GBP55788.1"/>
    </source>
</evidence>
<keyword evidence="2" id="KW-1185">Reference proteome</keyword>